<dbReference type="SUPFAM" id="SSF109604">
    <property type="entry name" value="HD-domain/PDEase-like"/>
    <property type="match status" value="1"/>
</dbReference>
<comment type="caution">
    <text evidence="2">The sequence shown here is derived from an EMBL/GenBank/DDBJ whole genome shotgun (WGS) entry which is preliminary data.</text>
</comment>
<accession>A0A2J0L0J8</accession>
<dbReference type="InterPro" id="IPR037522">
    <property type="entry name" value="HD_GYP_dom"/>
</dbReference>
<dbReference type="Proteomes" id="UP000230052">
    <property type="component" value="Unassembled WGS sequence"/>
</dbReference>
<dbReference type="InterPro" id="IPR003607">
    <property type="entry name" value="HD/PDEase_dom"/>
</dbReference>
<dbReference type="EMBL" id="PEWV01000016">
    <property type="protein sequence ID" value="PIU42190.1"/>
    <property type="molecule type" value="Genomic_DNA"/>
</dbReference>
<evidence type="ECO:0000313" key="2">
    <source>
        <dbReference type="EMBL" id="PIU42190.1"/>
    </source>
</evidence>
<dbReference type="Pfam" id="PF13487">
    <property type="entry name" value="HD_5"/>
    <property type="match status" value="1"/>
</dbReference>
<evidence type="ECO:0000313" key="3">
    <source>
        <dbReference type="Proteomes" id="UP000230052"/>
    </source>
</evidence>
<dbReference type="NCBIfam" id="TIGR00277">
    <property type="entry name" value="HDIG"/>
    <property type="match status" value="1"/>
</dbReference>
<feature type="domain" description="HD-GYP" evidence="1">
    <location>
        <begin position="28"/>
        <end position="219"/>
    </location>
</feature>
<proteinExistence type="predicted"/>
<dbReference type="PROSITE" id="PS51832">
    <property type="entry name" value="HD_GYP"/>
    <property type="match status" value="1"/>
</dbReference>
<dbReference type="SMART" id="SM00471">
    <property type="entry name" value="HDc"/>
    <property type="match status" value="1"/>
</dbReference>
<dbReference type="InterPro" id="IPR006675">
    <property type="entry name" value="HDIG_dom"/>
</dbReference>
<gene>
    <name evidence="2" type="ORF">COS99_01625</name>
</gene>
<evidence type="ECO:0000259" key="1">
    <source>
        <dbReference type="PROSITE" id="PS51832"/>
    </source>
</evidence>
<protein>
    <recommendedName>
        <fullName evidence="1">HD-GYP domain-containing protein</fullName>
    </recommendedName>
</protein>
<reference evidence="2 3" key="1">
    <citation type="submission" date="2017-09" db="EMBL/GenBank/DDBJ databases">
        <title>Depth-based differentiation of microbial function through sediment-hosted aquifers and enrichment of novel symbionts in the deep terrestrial subsurface.</title>
        <authorList>
            <person name="Probst A.J."/>
            <person name="Ladd B."/>
            <person name="Jarett J.K."/>
            <person name="Geller-Mcgrath D.E."/>
            <person name="Sieber C.M."/>
            <person name="Emerson J.B."/>
            <person name="Anantharaman K."/>
            <person name="Thomas B.C."/>
            <person name="Malmstrom R."/>
            <person name="Stieglmeier M."/>
            <person name="Klingl A."/>
            <person name="Woyke T."/>
            <person name="Ryan C.M."/>
            <person name="Banfield J.F."/>
        </authorList>
    </citation>
    <scope>NUCLEOTIDE SEQUENCE [LARGE SCALE GENOMIC DNA]</scope>
    <source>
        <strain evidence="2">CG07_land_8_20_14_0_80_42_15</strain>
    </source>
</reference>
<sequence>MEWLDNDNKKKDYIELITKVTNRFITQFDRDYHASLELLSKILDRRDSYTHSHSKNVSKYAGAISKKMGLSAKEKDIVKHSSLLHDIGKMSIDMSILQKKGKLTKEEWSEIRTHTHSGAEIVSRIKSLKDLAPTVLHHHERYGGGGYPFPEMKNGEIPLSARIVTCADAYDAMTSDRVYRKALPKEKAIEELKGCSGTQFDPEIVKAFLLVLDKGEESE</sequence>
<organism evidence="2 3">
    <name type="scientific">Candidatus Aquitaenariimonas noxiae</name>
    <dbReference type="NCBI Taxonomy" id="1974741"/>
    <lineage>
        <taxon>Bacteria</taxon>
        <taxon>Pseudomonadati</taxon>
        <taxon>Candidatus Omnitrophota</taxon>
        <taxon>Candidatus Aquitaenariimonas</taxon>
    </lineage>
</organism>
<dbReference type="Gene3D" id="1.10.3210.10">
    <property type="entry name" value="Hypothetical protein af1432"/>
    <property type="match status" value="1"/>
</dbReference>
<dbReference type="AlphaFoldDB" id="A0A2J0L0J8"/>
<name>A0A2J0L0J8_9BACT</name>
<dbReference type="PANTHER" id="PTHR43155:SF2">
    <property type="entry name" value="CYCLIC DI-GMP PHOSPHODIESTERASE PA4108"/>
    <property type="match status" value="1"/>
</dbReference>
<dbReference type="PANTHER" id="PTHR43155">
    <property type="entry name" value="CYCLIC DI-GMP PHOSPHODIESTERASE PA4108-RELATED"/>
    <property type="match status" value="1"/>
</dbReference>
<dbReference type="CDD" id="cd00077">
    <property type="entry name" value="HDc"/>
    <property type="match status" value="1"/>
</dbReference>